<organism evidence="1 2">
    <name type="scientific">Schleiferilactobacillus harbinensis</name>
    <dbReference type="NCBI Taxonomy" id="304207"/>
    <lineage>
        <taxon>Bacteria</taxon>
        <taxon>Bacillati</taxon>
        <taxon>Bacillota</taxon>
        <taxon>Bacilli</taxon>
        <taxon>Lactobacillales</taxon>
        <taxon>Lactobacillaceae</taxon>
        <taxon>Schleiferilactobacillus</taxon>
    </lineage>
</organism>
<proteinExistence type="predicted"/>
<protein>
    <submittedName>
        <fullName evidence="1">Uncharacterized protein</fullName>
    </submittedName>
</protein>
<dbReference type="RefSeq" id="WP_146994914.1">
    <property type="nucleotide sequence ID" value="NZ_BJTX01000044.1"/>
</dbReference>
<dbReference type="Proteomes" id="UP000326779">
    <property type="component" value="Chromosome"/>
</dbReference>
<reference evidence="1 2" key="1">
    <citation type="submission" date="2019-10" db="EMBL/GenBank/DDBJ databases">
        <title>The completed genome of Lactobacillus harbinensis M1.</title>
        <authorList>
            <person name="Zheng Y."/>
        </authorList>
    </citation>
    <scope>NUCLEOTIDE SEQUENCE [LARGE SCALE GENOMIC DNA]</scope>
    <source>
        <strain evidence="1 2">M1</strain>
    </source>
</reference>
<dbReference type="KEGG" id="lhb:D1010_15190"/>
<gene>
    <name evidence="1" type="ORF">D1010_15190</name>
</gene>
<sequence length="315" mass="34873">MRLESMGQRHDAGMLPKWIVSLINHRSEKVAAVRQSLVRAEYLGLTWLDQQVVPVSRVQGTIGTEHQQLAKVQEALVLVDLIPDYWVIAKIEADDRWLIVNPYLCLSFGVSFRIAGGQVSIQTFYTPITAADGTGRRAKAADILEAITLSPLGTDPAVGLFSETEGLTIPDVPVTSFVSPKKLLQLEISDAAAAHYLNTLSSAWPEATAVPANQVMDFTPLAEATQAKGVRGRRAKVIQNLIVDAGLIPTYWQVRKSRSTFTWQLFNPFVGRHVTVVLDRGDVPRIYKYQLLSMKHVMTDITTHYLLEAALLAPF</sequence>
<dbReference type="EMBL" id="CP045143">
    <property type="protein sequence ID" value="QFR24609.1"/>
    <property type="molecule type" value="Genomic_DNA"/>
</dbReference>
<name>A0A510TWE4_9LACO</name>
<evidence type="ECO:0000313" key="2">
    <source>
        <dbReference type="Proteomes" id="UP000326779"/>
    </source>
</evidence>
<accession>A0A510TWE4</accession>
<dbReference type="AlphaFoldDB" id="A0A510TWE4"/>
<evidence type="ECO:0000313" key="1">
    <source>
        <dbReference type="EMBL" id="QFR24609.1"/>
    </source>
</evidence>